<name>A0A2X4T4L5_SALER</name>
<dbReference type="EC" id="2.7.8.8" evidence="1"/>
<dbReference type="EMBL" id="LS483466">
    <property type="protein sequence ID" value="SQI22181.1"/>
    <property type="molecule type" value="Genomic_DNA"/>
</dbReference>
<evidence type="ECO:0000313" key="1">
    <source>
        <dbReference type="EMBL" id="SQI22181.1"/>
    </source>
</evidence>
<keyword evidence="2" id="KW-1185">Reference proteome</keyword>
<dbReference type="AlphaFoldDB" id="A0A2X4T4L5"/>
<evidence type="ECO:0000313" key="2">
    <source>
        <dbReference type="Proteomes" id="UP000248731"/>
    </source>
</evidence>
<sequence>MVAELIVWIILYVRKVLRLKMISVYTARSCVRRHIIFRVTLMDEQLSVTPLVGLGKSSLLNKTIFHLMPCAEHKAHHLYPLLQSACGTGAEYNSATARRKESGNHCWR</sequence>
<reference evidence="1 2" key="1">
    <citation type="submission" date="2018-06" db="EMBL/GenBank/DDBJ databases">
        <authorList>
            <consortium name="Pathogen Informatics"/>
            <person name="Doyle S."/>
        </authorList>
    </citation>
    <scope>NUCLEOTIDE SEQUENCE [LARGE SCALE GENOMIC DNA]</scope>
    <source>
        <strain evidence="1 2">NCTC7307</strain>
    </source>
</reference>
<organism evidence="1 2">
    <name type="scientific">Salmonella enterica subsp. arizonae</name>
    <dbReference type="NCBI Taxonomy" id="59203"/>
    <lineage>
        <taxon>Bacteria</taxon>
        <taxon>Pseudomonadati</taxon>
        <taxon>Pseudomonadota</taxon>
        <taxon>Gammaproteobacteria</taxon>
        <taxon>Enterobacterales</taxon>
        <taxon>Enterobacteriaceae</taxon>
        <taxon>Salmonella</taxon>
    </lineage>
</organism>
<accession>A0A2X4T4L5</accession>
<dbReference type="Proteomes" id="UP000248731">
    <property type="component" value="Chromosome 1"/>
</dbReference>
<protein>
    <submittedName>
        <fullName evidence="1">Phosphatidylserine synthase</fullName>
        <ecNumber evidence="1">2.7.8.8</ecNumber>
    </submittedName>
</protein>
<keyword evidence="1" id="KW-0808">Transferase</keyword>
<gene>
    <name evidence="1" type="primary">pssA_2</name>
    <name evidence="1" type="ORF">NCTC7307_01425</name>
</gene>
<proteinExistence type="predicted"/>
<dbReference type="GO" id="GO:0003882">
    <property type="term" value="F:CDP-diacylglycerol-serine O-phosphatidyltransferase activity"/>
    <property type="evidence" value="ECO:0007669"/>
    <property type="project" value="UniProtKB-EC"/>
</dbReference>